<gene>
    <name evidence="2" type="ORF">GCM10022279_18110</name>
</gene>
<evidence type="ECO:0000259" key="1">
    <source>
        <dbReference type="PROSITE" id="PS50943"/>
    </source>
</evidence>
<evidence type="ECO:0000313" key="2">
    <source>
        <dbReference type="EMBL" id="GAA3994883.1"/>
    </source>
</evidence>
<dbReference type="PROSITE" id="PS50943">
    <property type="entry name" value="HTH_CROC1"/>
    <property type="match status" value="1"/>
</dbReference>
<sequence>MSAHESYALLERQLLLQLGDRLKRLRKAQRLGTVELAARAGMTRNTLRAVESGDPAPSIGTYLRVMSILGVGGDLALLAGDVLQPAPAGSAAARSRHPAPVVQVRVRADPTRHQLQDLQSLALHEEAVRLAKADPAQVQQAKDTLQRWLATGDVRSAALWREWEDILKAGAWRKVLAHTRRAQQLRQASPLVTTLSAETRQAILQQVGELKKGIAIGDELGDAPEEQP</sequence>
<keyword evidence="3" id="KW-1185">Reference proteome</keyword>
<dbReference type="InterPro" id="IPR010982">
    <property type="entry name" value="Lambda_DNA-bd_dom_sf"/>
</dbReference>
<proteinExistence type="predicted"/>
<reference evidence="3" key="1">
    <citation type="journal article" date="2019" name="Int. J. Syst. Evol. Microbiol.">
        <title>The Global Catalogue of Microorganisms (GCM) 10K type strain sequencing project: providing services to taxonomists for standard genome sequencing and annotation.</title>
        <authorList>
            <consortium name="The Broad Institute Genomics Platform"/>
            <consortium name="The Broad Institute Genome Sequencing Center for Infectious Disease"/>
            <person name="Wu L."/>
            <person name="Ma J."/>
        </authorList>
    </citation>
    <scope>NUCLEOTIDE SEQUENCE [LARGE SCALE GENOMIC DNA]</scope>
    <source>
        <strain evidence="3">JCM 17561</strain>
    </source>
</reference>
<comment type="caution">
    <text evidence="2">The sequence shown here is derived from an EMBL/GenBank/DDBJ whole genome shotgun (WGS) entry which is preliminary data.</text>
</comment>
<evidence type="ECO:0000313" key="3">
    <source>
        <dbReference type="Proteomes" id="UP001501627"/>
    </source>
</evidence>
<dbReference type="Proteomes" id="UP001501627">
    <property type="component" value="Unassembled WGS sequence"/>
</dbReference>
<dbReference type="Gene3D" id="1.10.260.40">
    <property type="entry name" value="lambda repressor-like DNA-binding domains"/>
    <property type="match status" value="1"/>
</dbReference>
<dbReference type="SMART" id="SM00530">
    <property type="entry name" value="HTH_XRE"/>
    <property type="match status" value="1"/>
</dbReference>
<organism evidence="2 3">
    <name type="scientific">Comamonas faecalis</name>
    <dbReference type="NCBI Taxonomy" id="1387849"/>
    <lineage>
        <taxon>Bacteria</taxon>
        <taxon>Pseudomonadati</taxon>
        <taxon>Pseudomonadota</taxon>
        <taxon>Betaproteobacteria</taxon>
        <taxon>Burkholderiales</taxon>
        <taxon>Comamonadaceae</taxon>
        <taxon>Comamonas</taxon>
    </lineage>
</organism>
<accession>A0ABP7RAJ1</accession>
<protein>
    <recommendedName>
        <fullName evidence="1">HTH cro/C1-type domain-containing protein</fullName>
    </recommendedName>
</protein>
<dbReference type="InterPro" id="IPR001387">
    <property type="entry name" value="Cro/C1-type_HTH"/>
</dbReference>
<feature type="domain" description="HTH cro/C1-type" evidence="1">
    <location>
        <begin position="22"/>
        <end position="75"/>
    </location>
</feature>
<dbReference type="SUPFAM" id="SSF47413">
    <property type="entry name" value="lambda repressor-like DNA-binding domains"/>
    <property type="match status" value="1"/>
</dbReference>
<name>A0ABP7RAJ1_9BURK</name>
<dbReference type="CDD" id="cd00093">
    <property type="entry name" value="HTH_XRE"/>
    <property type="match status" value="1"/>
</dbReference>
<dbReference type="EMBL" id="BAABBP010000013">
    <property type="protein sequence ID" value="GAA3994883.1"/>
    <property type="molecule type" value="Genomic_DNA"/>
</dbReference>
<dbReference type="Pfam" id="PF13560">
    <property type="entry name" value="HTH_31"/>
    <property type="match status" value="1"/>
</dbReference>
<dbReference type="RefSeq" id="WP_344869424.1">
    <property type="nucleotide sequence ID" value="NZ_BAABBP010000013.1"/>
</dbReference>